<evidence type="ECO:0008006" key="3">
    <source>
        <dbReference type="Google" id="ProtNLM"/>
    </source>
</evidence>
<organism evidence="1 2">
    <name type="scientific">Vibrio galatheae</name>
    <dbReference type="NCBI Taxonomy" id="579748"/>
    <lineage>
        <taxon>Bacteria</taxon>
        <taxon>Pseudomonadati</taxon>
        <taxon>Pseudomonadota</taxon>
        <taxon>Gammaproteobacteria</taxon>
        <taxon>Vibrionales</taxon>
        <taxon>Vibrionaceae</taxon>
        <taxon>Vibrio</taxon>
    </lineage>
</organism>
<dbReference type="AlphaFoldDB" id="A0A0F4NB87"/>
<proteinExistence type="predicted"/>
<gene>
    <name evidence="1" type="ORF">TW81_18740</name>
</gene>
<accession>A0A0F4NB87</accession>
<comment type="caution">
    <text evidence="1">The sequence shown here is derived from an EMBL/GenBank/DDBJ whole genome shotgun (WGS) entry which is preliminary data.</text>
</comment>
<dbReference type="EMBL" id="JXXV01000063">
    <property type="protein sequence ID" value="KJY80209.1"/>
    <property type="molecule type" value="Genomic_DNA"/>
</dbReference>
<protein>
    <recommendedName>
        <fullName evidence="3">RTX toxin</fullName>
    </recommendedName>
</protein>
<sequence>GADTQTIMITINGAEDPSDIYLGEGDDDSGSVTEDVDTNLDVEGVQLEVTGTLSVQDADGDGAFNATPTFLS</sequence>
<keyword evidence="2" id="KW-1185">Reference proteome</keyword>
<evidence type="ECO:0000313" key="2">
    <source>
        <dbReference type="Proteomes" id="UP000033673"/>
    </source>
</evidence>
<name>A0A0F4NB87_9VIBR</name>
<reference evidence="1 2" key="1">
    <citation type="journal article" date="2015" name="BMC Genomics">
        <title>Genome mining reveals unlocked bioactive potential of marine Gram-negative bacteria.</title>
        <authorList>
            <person name="Machado H."/>
            <person name="Sonnenschein E.C."/>
            <person name="Melchiorsen J."/>
            <person name="Gram L."/>
        </authorList>
    </citation>
    <scope>NUCLEOTIDE SEQUENCE [LARGE SCALE GENOMIC DNA]</scope>
    <source>
        <strain evidence="1 2">S2757</strain>
    </source>
</reference>
<feature type="non-terminal residue" evidence="1">
    <location>
        <position position="1"/>
    </location>
</feature>
<evidence type="ECO:0000313" key="1">
    <source>
        <dbReference type="EMBL" id="KJY80209.1"/>
    </source>
</evidence>
<feature type="non-terminal residue" evidence="1">
    <location>
        <position position="72"/>
    </location>
</feature>
<dbReference type="Proteomes" id="UP000033673">
    <property type="component" value="Unassembled WGS sequence"/>
</dbReference>